<comment type="caution">
    <text evidence="3">The sequence shown here is derived from an EMBL/GenBank/DDBJ whole genome shotgun (WGS) entry which is preliminary data.</text>
</comment>
<sequence length="481" mass="54903">MSHKKRKTVDLPTPNAPPPSPPPVLKVTTISPLDPSLPLESLIPSNLLPVDFMSTDFNKSCHHISGPSLHLLETLREMLSDYDLPTLFENTPSPSIQVFLPTKSTTSDTIRVDPETASKLYKTHSTYCRGPSPLESLFQSTFLKDLSLFNQNPSWGYSELETFYGIKNHVTNWHYDFQHNFTIQVSGSKKWELGMGEENVLLGCTPHFLEESVVEGQVLNGRLSSPDFEFTPPTEPTDTCTLLPGDFLYFPPGMFHRVTTLQTGLSLNISIIGKSYSDIYCDALKGLLNKEKKWREAVRDKDEFFRLCEGVGRVEGEWVWCEGGNEKREEEEEEFEEDEDVDEEEVDYVKRDSQVFNIDEEFEVTRLGKDITEISNFIVNPISMLLTENDITSYFSRLTKKPIKQTNIIKYVLNVNYAGNENMEACNRAVLECERGGEGERFLEGVRKGRVGEYGKGRKWLWWLGGLWRDEGLLSIYVNMN</sequence>
<dbReference type="Gene3D" id="2.60.120.650">
    <property type="entry name" value="Cupin"/>
    <property type="match status" value="1"/>
</dbReference>
<protein>
    <recommendedName>
        <fullName evidence="2">JmjC domain-containing protein</fullName>
    </recommendedName>
</protein>
<dbReference type="EMBL" id="BLQM01000314">
    <property type="protein sequence ID" value="GMH82459.1"/>
    <property type="molecule type" value="Genomic_DNA"/>
</dbReference>
<name>A0A9W7EIR9_9STRA</name>
<accession>A0A9W7EIR9</accession>
<evidence type="ECO:0000313" key="3">
    <source>
        <dbReference type="EMBL" id="GMH82459.1"/>
    </source>
</evidence>
<evidence type="ECO:0000259" key="2">
    <source>
        <dbReference type="PROSITE" id="PS51184"/>
    </source>
</evidence>
<dbReference type="InterPro" id="IPR003347">
    <property type="entry name" value="JmjC_dom"/>
</dbReference>
<dbReference type="PANTHER" id="PTHR12461">
    <property type="entry name" value="HYPOXIA-INDUCIBLE FACTOR 1 ALPHA INHIBITOR-RELATED"/>
    <property type="match status" value="1"/>
</dbReference>
<feature type="domain" description="JmjC" evidence="2">
    <location>
        <begin position="132"/>
        <end position="288"/>
    </location>
</feature>
<dbReference type="SMART" id="SM00558">
    <property type="entry name" value="JmjC"/>
    <property type="match status" value="1"/>
</dbReference>
<evidence type="ECO:0000256" key="1">
    <source>
        <dbReference type="SAM" id="MobiDB-lite"/>
    </source>
</evidence>
<feature type="compositionally biased region" description="Pro residues" evidence="1">
    <location>
        <begin position="14"/>
        <end position="23"/>
    </location>
</feature>
<dbReference type="PANTHER" id="PTHR12461:SF105">
    <property type="entry name" value="HYPOXIA-INDUCIBLE FACTOR 1-ALPHA INHIBITOR"/>
    <property type="match status" value="1"/>
</dbReference>
<organism evidence="3 4">
    <name type="scientific">Triparma laevis f. inornata</name>
    <dbReference type="NCBI Taxonomy" id="1714386"/>
    <lineage>
        <taxon>Eukaryota</taxon>
        <taxon>Sar</taxon>
        <taxon>Stramenopiles</taxon>
        <taxon>Ochrophyta</taxon>
        <taxon>Bolidophyceae</taxon>
        <taxon>Parmales</taxon>
        <taxon>Triparmaceae</taxon>
        <taxon>Triparma</taxon>
    </lineage>
</organism>
<proteinExistence type="predicted"/>
<feature type="region of interest" description="Disordered" evidence="1">
    <location>
        <begin position="1"/>
        <end position="23"/>
    </location>
</feature>
<dbReference type="SUPFAM" id="SSF51197">
    <property type="entry name" value="Clavaminate synthase-like"/>
    <property type="match status" value="1"/>
</dbReference>
<dbReference type="PROSITE" id="PS51184">
    <property type="entry name" value="JMJC"/>
    <property type="match status" value="1"/>
</dbReference>
<dbReference type="AlphaFoldDB" id="A0A9W7EIR9"/>
<gene>
    <name evidence="3" type="ORF">TL16_g09264</name>
</gene>
<reference evidence="4" key="1">
    <citation type="journal article" date="2023" name="Commun. Biol.">
        <title>Genome analysis of Parmales, the sister group of diatoms, reveals the evolutionary specialization of diatoms from phago-mixotrophs to photoautotrophs.</title>
        <authorList>
            <person name="Ban H."/>
            <person name="Sato S."/>
            <person name="Yoshikawa S."/>
            <person name="Yamada K."/>
            <person name="Nakamura Y."/>
            <person name="Ichinomiya M."/>
            <person name="Sato N."/>
            <person name="Blanc-Mathieu R."/>
            <person name="Endo H."/>
            <person name="Kuwata A."/>
            <person name="Ogata H."/>
        </authorList>
    </citation>
    <scope>NUCLEOTIDE SEQUENCE [LARGE SCALE GENOMIC DNA]</scope>
</reference>
<dbReference type="Pfam" id="PF08007">
    <property type="entry name" value="JmjC_2"/>
    <property type="match status" value="1"/>
</dbReference>
<evidence type="ECO:0000313" key="4">
    <source>
        <dbReference type="Proteomes" id="UP001162640"/>
    </source>
</evidence>
<dbReference type="Proteomes" id="UP001162640">
    <property type="component" value="Unassembled WGS sequence"/>
</dbReference>